<dbReference type="PANTHER" id="PTHR32282:SF27">
    <property type="entry name" value="PENICILLIN-BINDING PROTEIN 1A"/>
    <property type="match status" value="1"/>
</dbReference>
<dbReference type="SUPFAM" id="SSF53955">
    <property type="entry name" value="Lysozyme-like"/>
    <property type="match status" value="1"/>
</dbReference>
<evidence type="ECO:0000256" key="2">
    <source>
        <dbReference type="ARBA" id="ARBA00004249"/>
    </source>
</evidence>
<dbReference type="UniPathway" id="UPA00219"/>
<dbReference type="Gene3D" id="1.10.3810.10">
    <property type="entry name" value="Biosynthetic peptidoglycan transglycosylase-like"/>
    <property type="match status" value="1"/>
</dbReference>
<dbReference type="InterPro" id="IPR036950">
    <property type="entry name" value="PBP_transglycosylase"/>
</dbReference>
<evidence type="ECO:0000256" key="5">
    <source>
        <dbReference type="ARBA" id="ARBA00007739"/>
    </source>
</evidence>
<dbReference type="GO" id="GO:0071555">
    <property type="term" value="P:cell wall organization"/>
    <property type="evidence" value="ECO:0007669"/>
    <property type="project" value="UniProtKB-KW"/>
</dbReference>
<evidence type="ECO:0000256" key="11">
    <source>
        <dbReference type="ARBA" id="ARBA00022670"/>
    </source>
</evidence>
<dbReference type="GO" id="GO:0008360">
    <property type="term" value="P:regulation of cell shape"/>
    <property type="evidence" value="ECO:0007669"/>
    <property type="project" value="UniProtKB-KW"/>
</dbReference>
<keyword evidence="10" id="KW-0121">Carboxypeptidase</keyword>
<keyword evidence="22" id="KW-0511">Multifunctional enzyme</keyword>
<dbReference type="InterPro" id="IPR031376">
    <property type="entry name" value="PCB_OB"/>
</dbReference>
<dbReference type="SUPFAM" id="SSF56601">
    <property type="entry name" value="beta-lactamase/transpeptidase-like"/>
    <property type="match status" value="1"/>
</dbReference>
<evidence type="ECO:0000256" key="16">
    <source>
        <dbReference type="ARBA" id="ARBA00022960"/>
    </source>
</evidence>
<keyword evidence="14" id="KW-0812">Transmembrane</keyword>
<dbReference type="InterPro" id="IPR001264">
    <property type="entry name" value="Glyco_trans_51"/>
</dbReference>
<keyword evidence="19" id="KW-1133">Transmembrane helix</keyword>
<evidence type="ECO:0000256" key="21">
    <source>
        <dbReference type="ARBA" id="ARBA00023251"/>
    </source>
</evidence>
<evidence type="ECO:0000256" key="22">
    <source>
        <dbReference type="ARBA" id="ARBA00023268"/>
    </source>
</evidence>
<evidence type="ECO:0000256" key="1">
    <source>
        <dbReference type="ARBA" id="ARBA00002624"/>
    </source>
</evidence>
<comment type="caution">
    <text evidence="32">The sequence shown here is derived from an EMBL/GenBank/DDBJ whole genome shotgun (WGS) entry which is preliminary data.</text>
</comment>
<dbReference type="Proteomes" id="UP000640333">
    <property type="component" value="Unassembled WGS sequence"/>
</dbReference>
<dbReference type="GO" id="GO:0046677">
    <property type="term" value="P:response to antibiotic"/>
    <property type="evidence" value="ECO:0007669"/>
    <property type="project" value="UniProtKB-KW"/>
</dbReference>
<evidence type="ECO:0000256" key="12">
    <source>
        <dbReference type="ARBA" id="ARBA00022676"/>
    </source>
</evidence>
<dbReference type="GO" id="GO:0006508">
    <property type="term" value="P:proteolysis"/>
    <property type="evidence" value="ECO:0007669"/>
    <property type="project" value="UniProtKB-KW"/>
</dbReference>
<keyword evidence="21" id="KW-0046">Antibiotic resistance</keyword>
<evidence type="ECO:0000256" key="9">
    <source>
        <dbReference type="ARBA" id="ARBA00022519"/>
    </source>
</evidence>
<comment type="pathway">
    <text evidence="27">Glycan biosynthesis.</text>
</comment>
<dbReference type="GO" id="GO:0030288">
    <property type="term" value="C:outer membrane-bounded periplasmic space"/>
    <property type="evidence" value="ECO:0007669"/>
    <property type="project" value="TreeGrafter"/>
</dbReference>
<evidence type="ECO:0000313" key="33">
    <source>
        <dbReference type="Proteomes" id="UP000640333"/>
    </source>
</evidence>
<comment type="pathway">
    <text evidence="3">Cell wall biogenesis; peptidoglycan biosynthesis.</text>
</comment>
<dbReference type="NCBIfam" id="TIGR02074">
    <property type="entry name" value="PBP_1a_fam"/>
    <property type="match status" value="1"/>
</dbReference>
<evidence type="ECO:0000259" key="31">
    <source>
        <dbReference type="Pfam" id="PF17092"/>
    </source>
</evidence>
<keyword evidence="15" id="KW-0378">Hydrolase</keyword>
<evidence type="ECO:0000256" key="4">
    <source>
        <dbReference type="ARBA" id="ARBA00007090"/>
    </source>
</evidence>
<evidence type="ECO:0000256" key="28">
    <source>
        <dbReference type="SAM" id="MobiDB-lite"/>
    </source>
</evidence>
<keyword evidence="8" id="KW-1003">Cell membrane</keyword>
<evidence type="ECO:0000256" key="24">
    <source>
        <dbReference type="ARBA" id="ARBA00034000"/>
    </source>
</evidence>
<dbReference type="InterPro" id="IPR012338">
    <property type="entry name" value="Beta-lactam/transpept-like"/>
</dbReference>
<proteinExistence type="inferred from homology"/>
<keyword evidence="9" id="KW-0997">Cell inner membrane</keyword>
<dbReference type="EC" id="3.4.16.4" evidence="6"/>
<name>A0A8J7FGZ1_9GAMM</name>
<feature type="domain" description="Penicillin-binding protein transpeptidase" evidence="29">
    <location>
        <begin position="452"/>
        <end position="741"/>
    </location>
</feature>
<dbReference type="PANTHER" id="PTHR32282">
    <property type="entry name" value="BINDING PROTEIN TRANSPEPTIDASE, PUTATIVE-RELATED"/>
    <property type="match status" value="1"/>
</dbReference>
<comment type="catalytic activity">
    <reaction evidence="26">
        <text>[GlcNAc-(1-&gt;4)-Mur2Ac(oyl-L-Ala-gamma-D-Glu-L-Lys-D-Ala-D-Ala)](n)-di-trans,octa-cis-undecaprenyl diphosphate + beta-D-GlcNAc-(1-&gt;4)-Mur2Ac(oyl-L-Ala-gamma-D-Glu-L-Lys-D-Ala-D-Ala)-di-trans,octa-cis-undecaprenyl diphosphate = [GlcNAc-(1-&gt;4)-Mur2Ac(oyl-L-Ala-gamma-D-Glu-L-Lys-D-Ala-D-Ala)](n+1)-di-trans,octa-cis-undecaprenyl diphosphate + di-trans,octa-cis-undecaprenyl diphosphate + H(+)</text>
        <dbReference type="Rhea" id="RHEA:23708"/>
        <dbReference type="Rhea" id="RHEA-COMP:9602"/>
        <dbReference type="Rhea" id="RHEA-COMP:9603"/>
        <dbReference type="ChEBI" id="CHEBI:15378"/>
        <dbReference type="ChEBI" id="CHEBI:58405"/>
        <dbReference type="ChEBI" id="CHEBI:60033"/>
        <dbReference type="ChEBI" id="CHEBI:78435"/>
        <dbReference type="EC" id="2.4.99.28"/>
    </reaction>
</comment>
<evidence type="ECO:0000256" key="17">
    <source>
        <dbReference type="ARBA" id="ARBA00022968"/>
    </source>
</evidence>
<comment type="function">
    <text evidence="1">Cell wall formation. Synthesis of cross-linked peptidoglycan from the lipid intermediates. The enzyme has a penicillin-insensitive transglycosylase N-terminal domain (formation of linear glycan strands) and a penicillin-sensitive transpeptidase C-terminal domain (cross-linking of the peptide subunits).</text>
</comment>
<evidence type="ECO:0000256" key="20">
    <source>
        <dbReference type="ARBA" id="ARBA00023136"/>
    </source>
</evidence>
<dbReference type="EC" id="2.4.99.28" evidence="25"/>
<dbReference type="Pfam" id="PF00905">
    <property type="entry name" value="Transpeptidase"/>
    <property type="match status" value="1"/>
</dbReference>
<evidence type="ECO:0000256" key="23">
    <source>
        <dbReference type="ARBA" id="ARBA00023316"/>
    </source>
</evidence>
<dbReference type="InterPro" id="IPR050396">
    <property type="entry name" value="Glycosyltr_51/Transpeptidase"/>
</dbReference>
<evidence type="ECO:0000256" key="6">
    <source>
        <dbReference type="ARBA" id="ARBA00012448"/>
    </source>
</evidence>
<keyword evidence="18" id="KW-0573">Peptidoglycan synthesis</keyword>
<evidence type="ECO:0000256" key="26">
    <source>
        <dbReference type="ARBA" id="ARBA00049902"/>
    </source>
</evidence>
<dbReference type="AlphaFoldDB" id="A0A8J7FGZ1"/>
<comment type="similarity">
    <text evidence="5">In the N-terminal section; belongs to the glycosyltransferase 51 family.</text>
</comment>
<evidence type="ECO:0000313" key="32">
    <source>
        <dbReference type="EMBL" id="MBE9395848.1"/>
    </source>
</evidence>
<comment type="subcellular location">
    <subcellularLocation>
        <location evidence="2">Cell inner membrane</location>
        <topology evidence="2">Single-pass type II membrane protein</topology>
    </subcellularLocation>
</comment>
<dbReference type="EMBL" id="JADEYS010000001">
    <property type="protein sequence ID" value="MBE9395848.1"/>
    <property type="molecule type" value="Genomic_DNA"/>
</dbReference>
<dbReference type="InterPro" id="IPR001460">
    <property type="entry name" value="PCN-bd_Tpept"/>
</dbReference>
<comment type="similarity">
    <text evidence="4">In the C-terminal section; belongs to the transpeptidase family.</text>
</comment>
<evidence type="ECO:0000256" key="8">
    <source>
        <dbReference type="ARBA" id="ARBA00022475"/>
    </source>
</evidence>
<evidence type="ECO:0000256" key="10">
    <source>
        <dbReference type="ARBA" id="ARBA00022645"/>
    </source>
</evidence>
<evidence type="ECO:0000256" key="13">
    <source>
        <dbReference type="ARBA" id="ARBA00022679"/>
    </source>
</evidence>
<evidence type="ECO:0000256" key="3">
    <source>
        <dbReference type="ARBA" id="ARBA00004752"/>
    </source>
</evidence>
<keyword evidence="16" id="KW-0133">Cell shape</keyword>
<gene>
    <name evidence="32" type="ORF">IOQ59_01095</name>
</gene>
<evidence type="ECO:0000256" key="7">
    <source>
        <dbReference type="ARBA" id="ARBA00018638"/>
    </source>
</evidence>
<feature type="domain" description="Penicillin-binding protein OB-like" evidence="31">
    <location>
        <begin position="320"/>
        <end position="446"/>
    </location>
</feature>
<dbReference type="Gene3D" id="3.40.710.10">
    <property type="entry name" value="DD-peptidase/beta-lactamase superfamily"/>
    <property type="match status" value="2"/>
</dbReference>
<keyword evidence="13" id="KW-0808">Transferase</keyword>
<sequence length="819" mass="91980">MRAIKKLFKYLFAFGVVAALLGAAGGFVAYQHFSKDLPEVGTLRDIKFQTPLRIYSKDEKLIAEYGENKRTPVSYEQIPTNFVHALLAAEDSRFFEHNGIDIKGLARAAYQLASSGKIKSGGSTITMQLAKNFFLTRERTFDRKFREILLSLRIEQELSKEEIFALYVNKIFLGHRAYGIQAAANVYYGQDLSELSIAQLAMIAGLPKAPSANNPISNPKRALERRNWILKRMHTLSFIDDQQYEDARTEELSAYRHGADIEVDAQYIAEMVRSKLFSEYGESLYTDGYRVYTTVKSDLQTTANHALQQGLLAYTERHGYRGPEKSFSEAERQDEENLLKTLNKIGNVSDIEPAVVVSLQDKNIEVLRKTGDRVTINWEQLSWAREYKSANRQGAKLKKAADAFKLGDLVRIQLRTAEAKKTKKKAKDTATEAPQQVWHLTQVPSVQGGLISINPKDGAIVSLVGGFNFHHNKFNRVTQAIRQPGSNIKPFIYTAALANGYTPATLINDAPVVFHDDQLESNWRPENYSKKFYGPTRLREALFKSRNLVSIRILRQVGIRNTLSYLENFGFDKDKLPHNLSLSLGSADMTPLQVVQGYAILANGGYRVSPHFIERIEDSEGNLIYQAKPVTVCEDCQFIDPEQPPVVTLPGQQITSLPLAERKVDKQSSYLIYNMMQDVIKRGTARRALVLKRNDLAGKTGTTNDQKDAWFSGFNRNLTTTVWVGFDQPATLGRREFGGTAALPIWIDYMRIALKDQPESAPVPPEGIVSVKIDPKTGLLATPGQSNALFEYFREDDAPTEMAAQSDKQQGGSETEDIF</sequence>
<dbReference type="FunFam" id="1.10.3810.10:FF:000003">
    <property type="entry name" value="Penicillin-binding protein 1a"/>
    <property type="match status" value="1"/>
</dbReference>
<dbReference type="GO" id="GO:0008658">
    <property type="term" value="F:penicillin binding"/>
    <property type="evidence" value="ECO:0007669"/>
    <property type="project" value="InterPro"/>
</dbReference>
<evidence type="ECO:0000256" key="27">
    <source>
        <dbReference type="ARBA" id="ARBA00060592"/>
    </source>
</evidence>
<keyword evidence="17" id="KW-0735">Signal-anchor</keyword>
<evidence type="ECO:0000256" key="14">
    <source>
        <dbReference type="ARBA" id="ARBA00022692"/>
    </source>
</evidence>
<feature type="region of interest" description="Disordered" evidence="28">
    <location>
        <begin position="797"/>
        <end position="819"/>
    </location>
</feature>
<evidence type="ECO:0000259" key="29">
    <source>
        <dbReference type="Pfam" id="PF00905"/>
    </source>
</evidence>
<keyword evidence="33" id="KW-1185">Reference proteome</keyword>
<dbReference type="GO" id="GO:0009002">
    <property type="term" value="F:serine-type D-Ala-D-Ala carboxypeptidase activity"/>
    <property type="evidence" value="ECO:0007669"/>
    <property type="project" value="UniProtKB-EC"/>
</dbReference>
<dbReference type="GO" id="GO:0009252">
    <property type="term" value="P:peptidoglycan biosynthetic process"/>
    <property type="evidence" value="ECO:0007669"/>
    <property type="project" value="UniProtKB-UniPathway"/>
</dbReference>
<evidence type="ECO:0000256" key="18">
    <source>
        <dbReference type="ARBA" id="ARBA00022984"/>
    </source>
</evidence>
<feature type="domain" description="Glycosyl transferase family 51" evidence="30">
    <location>
        <begin position="59"/>
        <end position="234"/>
    </location>
</feature>
<dbReference type="GO" id="GO:0008955">
    <property type="term" value="F:peptidoglycan glycosyltransferase activity"/>
    <property type="evidence" value="ECO:0007669"/>
    <property type="project" value="UniProtKB-EC"/>
</dbReference>
<keyword evidence="12" id="KW-0328">Glycosyltransferase</keyword>
<comment type="catalytic activity">
    <reaction evidence="24">
        <text>Preferential cleavage: (Ac)2-L-Lys-D-Ala-|-D-Ala. Also transpeptidation of peptidyl-alanyl moieties that are N-acyl substituents of D-alanine.</text>
        <dbReference type="EC" id="3.4.16.4"/>
    </reaction>
</comment>
<dbReference type="RefSeq" id="WP_193951406.1">
    <property type="nucleotide sequence ID" value="NZ_JADEYS010000001.1"/>
</dbReference>
<accession>A0A8J7FGZ1</accession>
<evidence type="ECO:0000256" key="19">
    <source>
        <dbReference type="ARBA" id="ARBA00022989"/>
    </source>
</evidence>
<keyword evidence="11" id="KW-0645">Protease</keyword>
<evidence type="ECO:0000259" key="30">
    <source>
        <dbReference type="Pfam" id="PF00912"/>
    </source>
</evidence>
<dbReference type="Pfam" id="PF17092">
    <property type="entry name" value="PCB_OB"/>
    <property type="match status" value="1"/>
</dbReference>
<organism evidence="32 33">
    <name type="scientific">Pontibacterium sinense</name>
    <dbReference type="NCBI Taxonomy" id="2781979"/>
    <lineage>
        <taxon>Bacteria</taxon>
        <taxon>Pseudomonadati</taxon>
        <taxon>Pseudomonadota</taxon>
        <taxon>Gammaproteobacteria</taxon>
        <taxon>Oceanospirillales</taxon>
        <taxon>Oceanospirillaceae</taxon>
        <taxon>Pontibacterium</taxon>
    </lineage>
</organism>
<protein>
    <recommendedName>
        <fullName evidence="7">Penicillin-binding protein 1A</fullName>
        <ecNumber evidence="25">2.4.99.28</ecNumber>
        <ecNumber evidence="6">3.4.16.4</ecNumber>
    </recommendedName>
</protein>
<evidence type="ECO:0000256" key="25">
    <source>
        <dbReference type="ARBA" id="ARBA00044770"/>
    </source>
</evidence>
<evidence type="ECO:0000256" key="15">
    <source>
        <dbReference type="ARBA" id="ARBA00022801"/>
    </source>
</evidence>
<dbReference type="Pfam" id="PF00912">
    <property type="entry name" value="Transgly"/>
    <property type="match status" value="1"/>
</dbReference>
<dbReference type="InterPro" id="IPR023346">
    <property type="entry name" value="Lysozyme-like_dom_sf"/>
</dbReference>
<keyword evidence="23" id="KW-0961">Cell wall biogenesis/degradation</keyword>
<dbReference type="GO" id="GO:0005886">
    <property type="term" value="C:plasma membrane"/>
    <property type="evidence" value="ECO:0007669"/>
    <property type="project" value="UniProtKB-SubCell"/>
</dbReference>
<reference evidence="32" key="1">
    <citation type="submission" date="2020-10" db="EMBL/GenBank/DDBJ databases">
        <title>Bacterium isolated from coastal waters sediment.</title>
        <authorList>
            <person name="Chen R.-J."/>
            <person name="Lu D.-C."/>
            <person name="Zhu K.-L."/>
            <person name="Du Z.-J."/>
        </authorList>
    </citation>
    <scope>NUCLEOTIDE SEQUENCE</scope>
    <source>
        <strain evidence="32">N1Y112</strain>
    </source>
</reference>
<keyword evidence="20" id="KW-0472">Membrane</keyword>